<name>A0ABW9RJV1_9BACT</name>
<proteinExistence type="predicted"/>
<sequence>MKAKLVNKMEGWIYSSFRDYTGIRNGTLCDKRMAVQLLDIPEDEVLFYKDSYNVQVIDTKVRLIL</sequence>
<accession>A0ABW9RJV1</accession>
<comment type="caution">
    <text evidence="1">The sequence shown here is derived from an EMBL/GenBank/DDBJ whole genome shotgun (WGS) entry which is preliminary data.</text>
</comment>
<evidence type="ECO:0000313" key="1">
    <source>
        <dbReference type="EMBL" id="MTI24369.1"/>
    </source>
</evidence>
<dbReference type="RefSeq" id="WP_155170285.1">
    <property type="nucleotide sequence ID" value="NZ_BAAAFL010000010.1"/>
</dbReference>
<protein>
    <submittedName>
        <fullName evidence="1">Uncharacterized protein</fullName>
    </submittedName>
</protein>
<organism evidence="1 2">
    <name type="scientific">Fulvivirga kasyanovii</name>
    <dbReference type="NCBI Taxonomy" id="396812"/>
    <lineage>
        <taxon>Bacteria</taxon>
        <taxon>Pseudomonadati</taxon>
        <taxon>Bacteroidota</taxon>
        <taxon>Cytophagia</taxon>
        <taxon>Cytophagales</taxon>
        <taxon>Fulvivirgaceae</taxon>
        <taxon>Fulvivirga</taxon>
    </lineage>
</organism>
<dbReference type="EMBL" id="SMLW01000403">
    <property type="protein sequence ID" value="MTI24369.1"/>
    <property type="molecule type" value="Genomic_DNA"/>
</dbReference>
<keyword evidence="2" id="KW-1185">Reference proteome</keyword>
<reference evidence="1 2" key="1">
    <citation type="submission" date="2019-02" db="EMBL/GenBank/DDBJ databases">
        <authorList>
            <person name="Goldberg S.R."/>
            <person name="Haltli B.A."/>
            <person name="Correa H."/>
            <person name="Russell K.G."/>
        </authorList>
    </citation>
    <scope>NUCLEOTIDE SEQUENCE [LARGE SCALE GENOMIC DNA]</scope>
    <source>
        <strain evidence="1 2">JCM 16186</strain>
    </source>
</reference>
<gene>
    <name evidence="1" type="ORF">E1163_05370</name>
</gene>
<evidence type="ECO:0000313" key="2">
    <source>
        <dbReference type="Proteomes" id="UP000798808"/>
    </source>
</evidence>
<dbReference type="Proteomes" id="UP000798808">
    <property type="component" value="Unassembled WGS sequence"/>
</dbReference>